<dbReference type="SUPFAM" id="SSF48452">
    <property type="entry name" value="TPR-like"/>
    <property type="match status" value="1"/>
</dbReference>
<dbReference type="SUPFAM" id="SSF52540">
    <property type="entry name" value="P-loop containing nucleoside triphosphate hydrolases"/>
    <property type="match status" value="1"/>
</dbReference>
<evidence type="ECO:0000259" key="4">
    <source>
        <dbReference type="Pfam" id="PF24883"/>
    </source>
</evidence>
<sequence>MSITEIEDDYNIQEAWNRACGAFAQTTKVDLTTSPKFTVDEVLDQIHAKQDEDDEKHNKFRVAKDVIGKTLKFITVLGGIAAQGASMVFAPSSLCFNAISYLISTGAKYKRIFSSLGELFRRISDVLERCKIYMRLPPDAVDISLRKIINEELVCFVDICALSIKVLKGNKILTALKVFAFDSDEGVNGQLGRLALLVERESQMRATLGFESQKISERAVAETRDGTKKVTASVDKLLTFEKKRDADNATQRLLNSIDTNLDTPSEAYKAAQAAYKSYLNEQVPMSGEWLKEDPTYIAWAQTEQQRCSILGISGAEGYGKSFLFAAMVKQLQDIYSESTDDLKSTSISYYMFDQDKKATSLIKALEVLAWQIAKADMVYRRDLGTIKTAGINQIESLCEQLFGKSHKTDSTFFLLLDGIDQIDKQHLKEFIQVLGAWQAAAQSWSQFTLRVFLTGRTETMDKINTELGDGISVIDVASKNQDDMTKFIKNRMNQMEILNGSSEQIDALRVEILETLTKETNGDFVNVGLLLDEIRGKQRPGEIRDILSRSGENRSDTIVRKIEYLNETLSDEDISDLNDLLTWVVHASRPLTLEELEVVLYLKSRESSLRPLAEKIRDQYSSLLHIAAARVYLISDSIATFLREKPDSEINNDSENFDDTGDVSEGEVRIVRRFLESVCDPTLFKKFGFEDFFQRKLKGKTARVGIDNETAQLKIVSACLEVICSKDSDELDNLLQYAVAFFGEHLKLADPSLTHPGLKITLGPQLVNAFTDDLTIERWWCLASDWLRSEWIYQDENAEVTLKWLQDSAVTKNISEEQKKWVKSLSSKSELDADILEHVGETLARRWLRSGLTGVQFMFDAVHGYITKIENRKDSSVDRSTHDSQMGEIQAVQIFHAAEWAQKQIGLETLGYEESRNVARTLRDYGLYDEAIEQFKHTSTLSGINWFSQWGLADCHASRKEFTVAIEILEAAKRGIETREIGDPDELQEDLVDMERDLAEWNKEIGQSDKALGIYQKLLQDKPEDYDTVLELIKLLHGQGDRQGLLEFFQSLKDSTDAWSGFSRRTQSIHTHYYRDEYHNALFESVANEEEFQIIFEGYEEAIAAAKATLAKGRKAGDTQQEWGAQICQIDLTHRLALLCHENSAEKPERSAYAIDQWLRILEINGTDDPFIVERQAMVRTSLALVCFEKAIKNPDSAAHYLKQLEYIAASKHADDFDGWLYRMYPTRILARYHSLQGEDEKVKNLLRGSVKVNLDLLSDDDPLNDWQGYHLLASNLMFAGQEADALAAWSLIGPNETSNDDGTKGTENSDGSGIDKAKLEGPLSDVCDGDCGTEWTYADNFHMCRNCNYVAFDSACLENLRNGTIKPKVCNKDHEMLFIPAYDPVERQKIGADNVKVGEEVMPIAEWLCRIRKDWGIKEF</sequence>
<dbReference type="PANTHER" id="PTHR10039:SF17">
    <property type="entry name" value="FUNGAL STAND N-TERMINAL GOODBYE DOMAIN-CONTAINING PROTEIN-RELATED"/>
    <property type="match status" value="1"/>
</dbReference>
<reference evidence="5" key="1">
    <citation type="submission" date="2022-11" db="EMBL/GenBank/DDBJ databases">
        <authorList>
            <person name="Petersen C."/>
        </authorList>
    </citation>
    <scope>NUCLEOTIDE SEQUENCE</scope>
    <source>
        <strain evidence="5">IBT 30069</strain>
    </source>
</reference>
<keyword evidence="6" id="KW-1185">Reference proteome</keyword>
<evidence type="ECO:0008006" key="7">
    <source>
        <dbReference type="Google" id="ProtNLM"/>
    </source>
</evidence>
<organism evidence="5 6">
    <name type="scientific">Penicillium angulare</name>
    <dbReference type="NCBI Taxonomy" id="116970"/>
    <lineage>
        <taxon>Eukaryota</taxon>
        <taxon>Fungi</taxon>
        <taxon>Dikarya</taxon>
        <taxon>Ascomycota</taxon>
        <taxon>Pezizomycotina</taxon>
        <taxon>Eurotiomycetes</taxon>
        <taxon>Eurotiomycetidae</taxon>
        <taxon>Eurotiales</taxon>
        <taxon>Aspergillaceae</taxon>
        <taxon>Penicillium</taxon>
    </lineage>
</organism>
<feature type="domain" description="Nephrocystin 3-like N-terminal" evidence="4">
    <location>
        <begin position="286"/>
        <end position="456"/>
    </location>
</feature>
<accession>A0A9W9KA77</accession>
<dbReference type="Pfam" id="PF17109">
    <property type="entry name" value="Goodbye"/>
    <property type="match status" value="1"/>
</dbReference>
<evidence type="ECO:0000259" key="3">
    <source>
        <dbReference type="Pfam" id="PF17109"/>
    </source>
</evidence>
<dbReference type="Proteomes" id="UP001149165">
    <property type="component" value="Unassembled WGS sequence"/>
</dbReference>
<dbReference type="Pfam" id="PF24883">
    <property type="entry name" value="NPHP3_N"/>
    <property type="match status" value="1"/>
</dbReference>
<dbReference type="Gene3D" id="1.25.40.10">
    <property type="entry name" value="Tetratricopeptide repeat domain"/>
    <property type="match status" value="1"/>
</dbReference>
<dbReference type="OrthoDB" id="2913095at2759"/>
<name>A0A9W9KA77_9EURO</name>
<proteinExistence type="predicted"/>
<dbReference type="PANTHER" id="PTHR10039">
    <property type="entry name" value="AMELOGENIN"/>
    <property type="match status" value="1"/>
</dbReference>
<dbReference type="InterPro" id="IPR031350">
    <property type="entry name" value="Goodbye_dom"/>
</dbReference>
<dbReference type="EMBL" id="JAPQKH010000005">
    <property type="protein sequence ID" value="KAJ5097682.1"/>
    <property type="molecule type" value="Genomic_DNA"/>
</dbReference>
<reference evidence="5" key="2">
    <citation type="journal article" date="2023" name="IMA Fungus">
        <title>Comparative genomic study of the Penicillium genus elucidates a diverse pangenome and 15 lateral gene transfer events.</title>
        <authorList>
            <person name="Petersen C."/>
            <person name="Sorensen T."/>
            <person name="Nielsen M.R."/>
            <person name="Sondergaard T.E."/>
            <person name="Sorensen J.L."/>
            <person name="Fitzpatrick D.A."/>
            <person name="Frisvad J.C."/>
            <person name="Nielsen K.L."/>
        </authorList>
    </citation>
    <scope>NUCLEOTIDE SEQUENCE</scope>
    <source>
        <strain evidence="5">IBT 30069</strain>
    </source>
</reference>
<protein>
    <recommendedName>
        <fullName evidence="7">Fungal STAND N-terminal Goodbye domain-containing protein</fullName>
    </recommendedName>
</protein>
<dbReference type="InterPro" id="IPR011990">
    <property type="entry name" value="TPR-like_helical_dom_sf"/>
</dbReference>
<keyword evidence="1" id="KW-0677">Repeat</keyword>
<dbReference type="InterPro" id="IPR027417">
    <property type="entry name" value="P-loop_NTPase"/>
</dbReference>
<feature type="domain" description="Fungal STAND N-terminal Goodbye" evidence="3">
    <location>
        <begin position="16"/>
        <end position="133"/>
    </location>
</feature>
<dbReference type="InterPro" id="IPR056884">
    <property type="entry name" value="NPHP3-like_N"/>
</dbReference>
<evidence type="ECO:0000313" key="6">
    <source>
        <dbReference type="Proteomes" id="UP001149165"/>
    </source>
</evidence>
<gene>
    <name evidence="5" type="ORF">N7456_008403</name>
</gene>
<dbReference type="Gene3D" id="3.40.50.300">
    <property type="entry name" value="P-loop containing nucleotide triphosphate hydrolases"/>
    <property type="match status" value="1"/>
</dbReference>
<evidence type="ECO:0000313" key="5">
    <source>
        <dbReference type="EMBL" id="KAJ5097682.1"/>
    </source>
</evidence>
<comment type="caution">
    <text evidence="5">The sequence shown here is derived from an EMBL/GenBank/DDBJ whole genome shotgun (WGS) entry which is preliminary data.</text>
</comment>
<evidence type="ECO:0000256" key="2">
    <source>
        <dbReference type="SAM" id="MobiDB-lite"/>
    </source>
</evidence>
<feature type="region of interest" description="Disordered" evidence="2">
    <location>
        <begin position="1298"/>
        <end position="1318"/>
    </location>
</feature>
<evidence type="ECO:0000256" key="1">
    <source>
        <dbReference type="ARBA" id="ARBA00022737"/>
    </source>
</evidence>